<dbReference type="Proteomes" id="UP000004095">
    <property type="component" value="Unassembled WGS sequence"/>
</dbReference>
<dbReference type="EMBL" id="AAWS01000060">
    <property type="protein sequence ID" value="EAY24823.1"/>
    <property type="molecule type" value="Genomic_DNA"/>
</dbReference>
<evidence type="ECO:0000259" key="1">
    <source>
        <dbReference type="Pfam" id="PF12081"/>
    </source>
</evidence>
<name>A1ZXP5_MICM2</name>
<keyword evidence="3" id="KW-1185">Reference proteome</keyword>
<feature type="domain" description="Gliding motility-associated protein GldM N-terminal" evidence="1">
    <location>
        <begin position="25"/>
        <end position="156"/>
    </location>
</feature>
<protein>
    <recommendedName>
        <fullName evidence="1">Gliding motility-associated protein GldM N-terminal domain-containing protein</fullName>
    </recommendedName>
</protein>
<reference evidence="2 3" key="1">
    <citation type="submission" date="2007-01" db="EMBL/GenBank/DDBJ databases">
        <authorList>
            <person name="Haygood M."/>
            <person name="Podell S."/>
            <person name="Anderson C."/>
            <person name="Hopkinson B."/>
            <person name="Roe K."/>
            <person name="Barbeau K."/>
            <person name="Gaasterland T."/>
            <person name="Ferriera S."/>
            <person name="Johnson J."/>
            <person name="Kravitz S."/>
            <person name="Beeson K."/>
            <person name="Sutton G."/>
            <person name="Rogers Y.-H."/>
            <person name="Friedman R."/>
            <person name="Frazier M."/>
            <person name="Venter J.C."/>
        </authorList>
    </citation>
    <scope>NUCLEOTIDE SEQUENCE [LARGE SCALE GENOMIC DNA]</scope>
    <source>
        <strain evidence="2 3">ATCC 23134</strain>
    </source>
</reference>
<gene>
    <name evidence="2" type="ORF">M23134_06715</name>
</gene>
<evidence type="ECO:0000313" key="2">
    <source>
        <dbReference type="EMBL" id="EAY24823.1"/>
    </source>
</evidence>
<dbReference type="InterPro" id="IPR022720">
    <property type="entry name" value="Motility-assoc_prot_GldM_N"/>
</dbReference>
<dbReference type="AlphaFoldDB" id="A1ZXP5"/>
<proteinExistence type="predicted"/>
<dbReference type="Pfam" id="PF12081">
    <property type="entry name" value="GldM_1st"/>
    <property type="match status" value="1"/>
</dbReference>
<organism evidence="2 3">
    <name type="scientific">Microscilla marina ATCC 23134</name>
    <dbReference type="NCBI Taxonomy" id="313606"/>
    <lineage>
        <taxon>Bacteria</taxon>
        <taxon>Pseudomonadati</taxon>
        <taxon>Bacteroidota</taxon>
        <taxon>Cytophagia</taxon>
        <taxon>Cytophagales</taxon>
        <taxon>Microscillaceae</taxon>
        <taxon>Microscilla</taxon>
    </lineage>
</organism>
<evidence type="ECO:0000313" key="3">
    <source>
        <dbReference type="Proteomes" id="UP000004095"/>
    </source>
</evidence>
<comment type="caution">
    <text evidence="2">The sequence shown here is derived from an EMBL/GenBank/DDBJ whole genome shotgun (WGS) entry which is preliminary data.</text>
</comment>
<sequence length="163" mass="19252">MKKYKKYPVLRKKILLLHTHTVSPLIAKIKVIEQTLIKRAGGGISIKNHSLITPMQKVEVTQCMIKEKNAYKLEEWLNDYVTFLNTKYKKFGIPKLPIIARTNHKNALYMNDITMRQKDFAHAYFENTPVILAVIYLKHFRNTILRYEEEVIKYMILSLVDKK</sequence>
<accession>A1ZXP5</accession>